<keyword evidence="3" id="KW-0862">Zinc</keyword>
<name>A0A520KXB6_9EURY</name>
<dbReference type="GO" id="GO:0006367">
    <property type="term" value="P:transcription initiation at RNA polymerase II promoter"/>
    <property type="evidence" value="ECO:0007669"/>
    <property type="project" value="InterPro"/>
</dbReference>
<dbReference type="Gene3D" id="1.10.10.10">
    <property type="entry name" value="Winged helix-like DNA-binding domain superfamily/Winged helix DNA-binding domain"/>
    <property type="match status" value="1"/>
</dbReference>
<gene>
    <name evidence="9" type="primary">tfe</name>
    <name evidence="12" type="ORF">EF807_03290</name>
</gene>
<protein>
    <recommendedName>
        <fullName evidence="9">Transcription factor E</fullName>
        <shortName evidence="9">TFE</shortName>
    </recommendedName>
    <alternativeName>
        <fullName evidence="9">TFIIE subunit alpha homolog</fullName>
    </alternativeName>
    <alternativeName>
        <fullName evidence="9">Transcription initiation factor TFIIE</fullName>
    </alternativeName>
</protein>
<keyword evidence="7 9" id="KW-0238">DNA-binding</keyword>
<dbReference type="InterPro" id="IPR036388">
    <property type="entry name" value="WH-like_DNA-bd_sf"/>
</dbReference>
<dbReference type="HAMAP" id="MF_01909">
    <property type="entry name" value="TFE_arch"/>
    <property type="match status" value="1"/>
</dbReference>
<dbReference type="SUPFAM" id="SSF75712">
    <property type="entry name" value="Rad50 coiled-coil Zn hook"/>
    <property type="match status" value="1"/>
</dbReference>
<keyword evidence="1" id="KW-0479">Metal-binding</keyword>
<evidence type="ECO:0000256" key="4">
    <source>
        <dbReference type="ARBA" id="ARBA00022840"/>
    </source>
</evidence>
<dbReference type="Proteomes" id="UP000320766">
    <property type="component" value="Unassembled WGS sequence"/>
</dbReference>
<dbReference type="InterPro" id="IPR036390">
    <property type="entry name" value="WH_DNA-bd_sf"/>
</dbReference>
<dbReference type="PROSITE" id="PS51344">
    <property type="entry name" value="HTH_TFE_IIE"/>
    <property type="match status" value="1"/>
</dbReference>
<dbReference type="PANTHER" id="PTHR13097:SF7">
    <property type="entry name" value="GENERAL TRANSCRIPTION FACTOR IIE SUBUNIT 1"/>
    <property type="match status" value="1"/>
</dbReference>
<evidence type="ECO:0000256" key="1">
    <source>
        <dbReference type="ARBA" id="ARBA00022723"/>
    </source>
</evidence>
<comment type="similarity">
    <text evidence="9">Belongs to the TFE family.</text>
</comment>
<evidence type="ECO:0000256" key="5">
    <source>
        <dbReference type="ARBA" id="ARBA00023015"/>
    </source>
</evidence>
<evidence type="ECO:0000256" key="6">
    <source>
        <dbReference type="ARBA" id="ARBA00023054"/>
    </source>
</evidence>
<evidence type="ECO:0000256" key="3">
    <source>
        <dbReference type="ARBA" id="ARBA00022833"/>
    </source>
</evidence>
<dbReference type="Pfam" id="PF04423">
    <property type="entry name" value="Rad50_zn_hook"/>
    <property type="match status" value="1"/>
</dbReference>
<comment type="domain">
    <text evidence="9">The winged helix domain is involved in binding to DNA in the preinitiation complex.</text>
</comment>
<accession>A0A520KXB6</accession>
<dbReference type="SMART" id="SM00531">
    <property type="entry name" value="TFIIE"/>
    <property type="match status" value="1"/>
</dbReference>
<dbReference type="GO" id="GO:0003677">
    <property type="term" value="F:DNA binding"/>
    <property type="evidence" value="ECO:0007669"/>
    <property type="project" value="UniProtKB-KW"/>
</dbReference>
<comment type="caution">
    <text evidence="12">The sequence shown here is derived from an EMBL/GenBank/DDBJ whole genome shotgun (WGS) entry which is preliminary data.</text>
</comment>
<feature type="coiled-coil region" evidence="10">
    <location>
        <begin position="92"/>
        <end position="123"/>
    </location>
</feature>
<sequence>MRGHFQNICRGVSLVKIEDEIVKSYLKKIVGEDGVIVIEAMPEEVTDIDLAEKSGYGLNMIRKILFILHEKNIAHYRKQREKESGWLTYYWKVDLENAETNLKSELRRLYKNLKERLDFEKENVFYVCSSDIPCGRYTFDYASANYFTCPVCGADLESEDNTEIIEKLDKRVEELEKVIKTL</sequence>
<keyword evidence="6 10" id="KW-0175">Coiled coil</keyword>
<feature type="domain" description="HTH TFE/IIEalpha-type" evidence="11">
    <location>
        <begin position="18"/>
        <end position="99"/>
    </location>
</feature>
<evidence type="ECO:0000256" key="7">
    <source>
        <dbReference type="ARBA" id="ARBA00023125"/>
    </source>
</evidence>
<keyword evidence="2" id="KW-0547">Nucleotide-binding</keyword>
<comment type="subunit">
    <text evidence="9">Monomer. Interaction with RNA polymerase subunits RpoF and RpoE is necessary for Tfe stimulatory transcription activity. Able to interact with Tbp and RNA polymerase in the absence of DNA promoter. Interacts both with the preinitiation and elongation complexes.</text>
</comment>
<dbReference type="Pfam" id="PF02002">
    <property type="entry name" value="TFIIE_alpha"/>
    <property type="match status" value="1"/>
</dbReference>
<keyword evidence="8 9" id="KW-0804">Transcription</keyword>
<dbReference type="PIRSF" id="PIRSF006373">
    <property type="entry name" value="TF_E_archaea"/>
    <property type="match status" value="1"/>
</dbReference>
<evidence type="ECO:0000256" key="9">
    <source>
        <dbReference type="HAMAP-Rule" id="MF_01909"/>
    </source>
</evidence>
<organism evidence="12 13">
    <name type="scientific">Candidatus Methanolliviera hydrocarbonicum</name>
    <dbReference type="NCBI Taxonomy" id="2491085"/>
    <lineage>
        <taxon>Archaea</taxon>
        <taxon>Methanobacteriati</taxon>
        <taxon>Methanobacteriota</taxon>
        <taxon>Candidatus Methanoliparia</taxon>
        <taxon>Candidatus Methanoliparales</taxon>
        <taxon>Candidatus Methanollivieraceae</taxon>
        <taxon>Candidatus Methanolliviera</taxon>
    </lineage>
</organism>
<dbReference type="InterPro" id="IPR002853">
    <property type="entry name" value="TFIIE_asu"/>
</dbReference>
<keyword evidence="5 9" id="KW-0805">Transcription regulation</keyword>
<evidence type="ECO:0000259" key="11">
    <source>
        <dbReference type="PROSITE" id="PS51344"/>
    </source>
</evidence>
<dbReference type="AlphaFoldDB" id="A0A520KXB6"/>
<dbReference type="PANTHER" id="PTHR13097">
    <property type="entry name" value="TRANSCRIPTION INITIATION FACTOR IIE, ALPHA SUBUNIT"/>
    <property type="match status" value="1"/>
</dbReference>
<proteinExistence type="inferred from homology"/>
<dbReference type="SUPFAM" id="SSF46785">
    <property type="entry name" value="Winged helix' DNA-binding domain"/>
    <property type="match status" value="1"/>
</dbReference>
<evidence type="ECO:0000256" key="2">
    <source>
        <dbReference type="ARBA" id="ARBA00022741"/>
    </source>
</evidence>
<evidence type="ECO:0000256" key="8">
    <source>
        <dbReference type="ARBA" id="ARBA00023163"/>
    </source>
</evidence>
<dbReference type="GO" id="GO:0046872">
    <property type="term" value="F:metal ion binding"/>
    <property type="evidence" value="ECO:0007669"/>
    <property type="project" value="UniProtKB-KW"/>
</dbReference>
<reference evidence="12 13" key="1">
    <citation type="journal article" date="2019" name="Nat. Microbiol.">
        <title>Wide diversity of methane and short-chain alkane metabolisms in uncultured archaea.</title>
        <authorList>
            <person name="Borrel G."/>
            <person name="Adam P.S."/>
            <person name="McKay L.J."/>
            <person name="Chen L.X."/>
            <person name="Sierra-Garcia I.N."/>
            <person name="Sieber C.M."/>
            <person name="Letourneur Q."/>
            <person name="Ghozlane A."/>
            <person name="Andersen G.L."/>
            <person name="Li W.J."/>
            <person name="Hallam S.J."/>
            <person name="Muyzer G."/>
            <person name="de Oliveira V.M."/>
            <person name="Inskeep W.P."/>
            <person name="Banfield J.F."/>
            <person name="Gribaldo S."/>
        </authorList>
    </citation>
    <scope>NUCLEOTIDE SEQUENCE [LARGE SCALE GENOMIC DNA]</scope>
    <source>
        <strain evidence="12">NM1b</strain>
    </source>
</reference>
<dbReference type="InterPro" id="IPR017919">
    <property type="entry name" value="TFIIE/TFIIEa_HTH"/>
</dbReference>
<dbReference type="EMBL" id="RXIL01000055">
    <property type="protein sequence ID" value="RZN70414.1"/>
    <property type="molecule type" value="Genomic_DNA"/>
</dbReference>
<dbReference type="GO" id="GO:0005524">
    <property type="term" value="F:ATP binding"/>
    <property type="evidence" value="ECO:0007669"/>
    <property type="project" value="UniProtKB-KW"/>
</dbReference>
<keyword evidence="4" id="KW-0067">ATP-binding</keyword>
<dbReference type="InterPro" id="IPR013134">
    <property type="entry name" value="Zn_hook_RAD50"/>
</dbReference>
<dbReference type="InterPro" id="IPR016481">
    <property type="entry name" value="TF_E_archaea"/>
</dbReference>
<dbReference type="InterPro" id="IPR024550">
    <property type="entry name" value="TFIIEa/SarR/Rpc3_HTH_dom"/>
</dbReference>
<dbReference type="InterPro" id="IPR039997">
    <property type="entry name" value="TFE"/>
</dbReference>
<evidence type="ECO:0000313" key="13">
    <source>
        <dbReference type="Proteomes" id="UP000320766"/>
    </source>
</evidence>
<comment type="function">
    <text evidence="9">Transcription factor that plays a role in the activation of archaeal genes transcribed by RNA polymerase. Facilitates transcription initiation by enhancing TATA-box recognition by TATA-box-binding protein (Tbp), and transcription factor B (Tfb) and RNA polymerase recruitment. Not absolutely required for transcription in vitro, but particularly important in cases where Tbp or Tfb function is not optimal. It dynamically alters the nucleic acid-binding properties of RNA polymerases by stabilizing the initiation complex and destabilizing elongation complexes. Seems to translocate with the RNA polymerase following initiation and acts by binding to the non template strand of the transcription bubble in elongation complexes.</text>
</comment>
<evidence type="ECO:0000313" key="12">
    <source>
        <dbReference type="EMBL" id="RZN70414.1"/>
    </source>
</evidence>
<dbReference type="GO" id="GO:0006355">
    <property type="term" value="P:regulation of DNA-templated transcription"/>
    <property type="evidence" value="ECO:0007669"/>
    <property type="project" value="InterPro"/>
</dbReference>
<evidence type="ECO:0000256" key="10">
    <source>
        <dbReference type="SAM" id="Coils"/>
    </source>
</evidence>